<evidence type="ECO:0000259" key="2">
    <source>
        <dbReference type="Pfam" id="PF02517"/>
    </source>
</evidence>
<evidence type="ECO:0000313" key="4">
    <source>
        <dbReference type="Proteomes" id="UP000642509"/>
    </source>
</evidence>
<comment type="caution">
    <text evidence="3">The sequence shown here is derived from an EMBL/GenBank/DDBJ whole genome shotgun (WGS) entry which is preliminary data.</text>
</comment>
<reference evidence="4" key="1">
    <citation type="journal article" date="2019" name="Int. J. Syst. Evol. Microbiol.">
        <title>The Global Catalogue of Microorganisms (GCM) 10K type strain sequencing project: providing services to taxonomists for standard genome sequencing and annotation.</title>
        <authorList>
            <consortium name="The Broad Institute Genomics Platform"/>
            <consortium name="The Broad Institute Genome Sequencing Center for Infectious Disease"/>
            <person name="Wu L."/>
            <person name="Ma J."/>
        </authorList>
    </citation>
    <scope>NUCLEOTIDE SEQUENCE [LARGE SCALE GENOMIC DNA]</scope>
    <source>
        <strain evidence="4">CGMCC 1.7064</strain>
    </source>
</reference>
<organism evidence="3 4">
    <name type="scientific">Citricoccus zhacaiensis</name>
    <dbReference type="NCBI Taxonomy" id="489142"/>
    <lineage>
        <taxon>Bacteria</taxon>
        <taxon>Bacillati</taxon>
        <taxon>Actinomycetota</taxon>
        <taxon>Actinomycetes</taxon>
        <taxon>Micrococcales</taxon>
        <taxon>Micrococcaceae</taxon>
        <taxon>Citricoccus</taxon>
    </lineage>
</organism>
<dbReference type="Pfam" id="PF02517">
    <property type="entry name" value="Rce1-like"/>
    <property type="match status" value="1"/>
</dbReference>
<name>A0ABQ2LLF9_9MICC</name>
<dbReference type="RefSeq" id="WP_188803063.1">
    <property type="nucleotide sequence ID" value="NZ_BAAAOU010000003.1"/>
</dbReference>
<dbReference type="Proteomes" id="UP000642509">
    <property type="component" value="Unassembled WGS sequence"/>
</dbReference>
<keyword evidence="1" id="KW-0812">Transmembrane</keyword>
<feature type="domain" description="CAAX prenyl protease 2/Lysostaphin resistance protein A-like" evidence="2">
    <location>
        <begin position="164"/>
        <end position="255"/>
    </location>
</feature>
<feature type="transmembrane region" description="Helical" evidence="1">
    <location>
        <begin position="129"/>
        <end position="148"/>
    </location>
</feature>
<accession>A0ABQ2LLF9</accession>
<evidence type="ECO:0000313" key="3">
    <source>
        <dbReference type="EMBL" id="GGO39513.1"/>
    </source>
</evidence>
<keyword evidence="1" id="KW-1133">Transmembrane helix</keyword>
<dbReference type="InterPro" id="IPR003675">
    <property type="entry name" value="Rce1/LyrA-like_dom"/>
</dbReference>
<feature type="transmembrane region" description="Helical" evidence="1">
    <location>
        <begin position="86"/>
        <end position="108"/>
    </location>
</feature>
<feature type="transmembrane region" description="Helical" evidence="1">
    <location>
        <begin position="195"/>
        <end position="213"/>
    </location>
</feature>
<keyword evidence="1" id="KW-0472">Membrane</keyword>
<evidence type="ECO:0000256" key="1">
    <source>
        <dbReference type="SAM" id="Phobius"/>
    </source>
</evidence>
<feature type="transmembrane region" description="Helical" evidence="1">
    <location>
        <begin position="243"/>
        <end position="264"/>
    </location>
</feature>
<feature type="transmembrane region" description="Helical" evidence="1">
    <location>
        <begin position="168"/>
        <end position="190"/>
    </location>
</feature>
<feature type="transmembrane region" description="Helical" evidence="1">
    <location>
        <begin position="20"/>
        <end position="51"/>
    </location>
</feature>
<proteinExistence type="predicted"/>
<sequence>MPPTAASSVDRTRISSGSLAAAAGVSASAFVLFALLLPGWGHALLGLSVLLAWRTDRELGRDLTLIGAGIAVVSTTSVEADLRWDRFFLLGAVLTAAVAVPLALDRLWLRRRAIVYPWRTGKRWTRVQWSYVVAVPVLGWAILPAYFIHSGAYRNWPAVEGPSELARFLIGVNFVGLWDELFFICTCFALLRRHFGLWTANVLQSVIFVSFLWELGYRSWGPLLTIPFALLQGWIFNRTRNLTYVVVVHLLFDVIVFLAIVHAHHPDVLRIFVY</sequence>
<gene>
    <name evidence="3" type="ORF">GCM10010977_00310</name>
</gene>
<dbReference type="EMBL" id="BMLQ01000001">
    <property type="protein sequence ID" value="GGO39513.1"/>
    <property type="molecule type" value="Genomic_DNA"/>
</dbReference>
<protein>
    <recommendedName>
        <fullName evidence="2">CAAX prenyl protease 2/Lysostaphin resistance protein A-like domain-containing protein</fullName>
    </recommendedName>
</protein>
<keyword evidence="4" id="KW-1185">Reference proteome</keyword>
<feature type="transmembrane region" description="Helical" evidence="1">
    <location>
        <begin position="219"/>
        <end position="236"/>
    </location>
</feature>